<gene>
    <name evidence="1" type="ORF">Tci_051208</name>
</gene>
<reference evidence="1" key="1">
    <citation type="journal article" date="2019" name="Sci. Rep.">
        <title>Draft genome of Tanacetum cinerariifolium, the natural source of mosquito coil.</title>
        <authorList>
            <person name="Yamashiro T."/>
            <person name="Shiraishi A."/>
            <person name="Satake H."/>
            <person name="Nakayama K."/>
        </authorList>
    </citation>
    <scope>NUCLEOTIDE SEQUENCE</scope>
</reference>
<name>A0A6L2MZC4_TANCI</name>
<proteinExistence type="predicted"/>
<protein>
    <submittedName>
        <fullName evidence="1">Uncharacterized protein</fullName>
    </submittedName>
</protein>
<accession>A0A6L2MZC4</accession>
<dbReference type="EMBL" id="BKCJ010007829">
    <property type="protein sequence ID" value="GEU79230.1"/>
    <property type="molecule type" value="Genomic_DNA"/>
</dbReference>
<sequence length="87" mass="9673">MDSNLNNENDQRELSLDIDDFDHRLTLVLRPSSSTRVETSHSTQKSVRMIPDPADIVQAAKLLKQKDIILGLDGAVMSTVRLVGRGE</sequence>
<comment type="caution">
    <text evidence="1">The sequence shown here is derived from an EMBL/GenBank/DDBJ whole genome shotgun (WGS) entry which is preliminary data.</text>
</comment>
<organism evidence="1">
    <name type="scientific">Tanacetum cinerariifolium</name>
    <name type="common">Dalmatian daisy</name>
    <name type="synonym">Chrysanthemum cinerariifolium</name>
    <dbReference type="NCBI Taxonomy" id="118510"/>
    <lineage>
        <taxon>Eukaryota</taxon>
        <taxon>Viridiplantae</taxon>
        <taxon>Streptophyta</taxon>
        <taxon>Embryophyta</taxon>
        <taxon>Tracheophyta</taxon>
        <taxon>Spermatophyta</taxon>
        <taxon>Magnoliopsida</taxon>
        <taxon>eudicotyledons</taxon>
        <taxon>Gunneridae</taxon>
        <taxon>Pentapetalae</taxon>
        <taxon>asterids</taxon>
        <taxon>campanulids</taxon>
        <taxon>Asterales</taxon>
        <taxon>Asteraceae</taxon>
        <taxon>Asteroideae</taxon>
        <taxon>Anthemideae</taxon>
        <taxon>Anthemidinae</taxon>
        <taxon>Tanacetum</taxon>
    </lineage>
</organism>
<dbReference type="AlphaFoldDB" id="A0A6L2MZC4"/>
<evidence type="ECO:0000313" key="1">
    <source>
        <dbReference type="EMBL" id="GEU79230.1"/>
    </source>
</evidence>